<sequence>MRVYCDMETEGGGWVVFQRRKDGSQDFFLTWAEYAAGFGDLNGEFWLGNRNLHTLTKNRPHELRIDLKDNGDAAFAKYSNFNVGSESDKFRLTISGYSGDAGDAMVWYNGMQFSTKDMDNDAIYEINCADSYKGAWWYNNCVTEAILNGLYLNGTYTGNARGIGWSDWKGYHRYGYSIQFAEMKIRPFA</sequence>
<dbReference type="FunFam" id="3.90.215.10:FF:000001">
    <property type="entry name" value="Tenascin isoform 1"/>
    <property type="match status" value="1"/>
</dbReference>
<protein>
    <recommendedName>
        <fullName evidence="2">Fibrinogen C-terminal domain-containing protein</fullName>
    </recommendedName>
</protein>
<evidence type="ECO:0000256" key="1">
    <source>
        <dbReference type="ARBA" id="ARBA00023157"/>
    </source>
</evidence>
<keyword evidence="1" id="KW-1015">Disulfide bond</keyword>
<dbReference type="OMA" id="SHRDENC"/>
<dbReference type="AlphaFoldDB" id="R7URP4"/>
<dbReference type="InterPro" id="IPR036056">
    <property type="entry name" value="Fibrinogen-like_C"/>
</dbReference>
<reference evidence="5" key="1">
    <citation type="submission" date="2012-12" db="EMBL/GenBank/DDBJ databases">
        <authorList>
            <person name="Hellsten U."/>
            <person name="Grimwood J."/>
            <person name="Chapman J.A."/>
            <person name="Shapiro H."/>
            <person name="Aerts A."/>
            <person name="Otillar R.P."/>
            <person name="Terry A.Y."/>
            <person name="Boore J.L."/>
            <person name="Simakov O."/>
            <person name="Marletaz F."/>
            <person name="Cho S.-J."/>
            <person name="Edsinger-Gonzales E."/>
            <person name="Havlak P."/>
            <person name="Kuo D.-H."/>
            <person name="Larsson T."/>
            <person name="Lv J."/>
            <person name="Arendt D."/>
            <person name="Savage R."/>
            <person name="Osoegawa K."/>
            <person name="de Jong P."/>
            <person name="Lindberg D.R."/>
            <person name="Seaver E.C."/>
            <person name="Weisblat D.A."/>
            <person name="Putnam N.H."/>
            <person name="Grigoriev I.V."/>
            <person name="Rokhsar D.S."/>
        </authorList>
    </citation>
    <scope>NUCLEOTIDE SEQUENCE</scope>
    <source>
        <strain evidence="5">I ESC-2004</strain>
    </source>
</reference>
<proteinExistence type="predicted"/>
<dbReference type="InterPro" id="IPR014716">
    <property type="entry name" value="Fibrinogen_a/b/g_C_1"/>
</dbReference>
<dbReference type="SUPFAM" id="SSF56496">
    <property type="entry name" value="Fibrinogen C-terminal domain-like"/>
    <property type="match status" value="1"/>
</dbReference>
<dbReference type="OrthoDB" id="6121324at2759"/>
<dbReference type="SMART" id="SM00186">
    <property type="entry name" value="FBG"/>
    <property type="match status" value="1"/>
</dbReference>
<organism evidence="3">
    <name type="scientific">Capitella teleta</name>
    <name type="common">Polychaete worm</name>
    <dbReference type="NCBI Taxonomy" id="283909"/>
    <lineage>
        <taxon>Eukaryota</taxon>
        <taxon>Metazoa</taxon>
        <taxon>Spiralia</taxon>
        <taxon>Lophotrochozoa</taxon>
        <taxon>Annelida</taxon>
        <taxon>Polychaeta</taxon>
        <taxon>Sedentaria</taxon>
        <taxon>Scolecida</taxon>
        <taxon>Capitellidae</taxon>
        <taxon>Capitella</taxon>
    </lineage>
</organism>
<keyword evidence="5" id="KW-1185">Reference proteome</keyword>
<dbReference type="EMBL" id="AMQN01007608">
    <property type="status" value="NOT_ANNOTATED_CDS"/>
    <property type="molecule type" value="Genomic_DNA"/>
</dbReference>
<dbReference type="PANTHER" id="PTHR19143">
    <property type="entry name" value="FIBRINOGEN/TENASCIN/ANGIOPOEITIN"/>
    <property type="match status" value="1"/>
</dbReference>
<feature type="domain" description="Fibrinogen C-terminal" evidence="2">
    <location>
        <begin position="1"/>
        <end position="189"/>
    </location>
</feature>
<name>R7URP4_CAPTE</name>
<dbReference type="PANTHER" id="PTHR19143:SF458">
    <property type="entry name" value="FIBRINOGEN C-TERMINAL DOMAIN-CONTAINING PROTEIN-RELATED"/>
    <property type="match status" value="1"/>
</dbReference>
<dbReference type="EnsemblMetazoa" id="CapteT188573">
    <property type="protein sequence ID" value="CapteP188573"/>
    <property type="gene ID" value="CapteG188573"/>
</dbReference>
<dbReference type="InterPro" id="IPR002181">
    <property type="entry name" value="Fibrinogen_a/b/g_C_dom"/>
</dbReference>
<evidence type="ECO:0000313" key="4">
    <source>
        <dbReference type="EnsemblMetazoa" id="CapteP188573"/>
    </source>
</evidence>
<dbReference type="GO" id="GO:0005615">
    <property type="term" value="C:extracellular space"/>
    <property type="evidence" value="ECO:0007669"/>
    <property type="project" value="TreeGrafter"/>
</dbReference>
<dbReference type="CDD" id="cd00087">
    <property type="entry name" value="FReD"/>
    <property type="match status" value="1"/>
</dbReference>
<dbReference type="PROSITE" id="PS51406">
    <property type="entry name" value="FIBRINOGEN_C_2"/>
    <property type="match status" value="1"/>
</dbReference>
<reference evidence="4" key="3">
    <citation type="submission" date="2015-06" db="UniProtKB">
        <authorList>
            <consortium name="EnsemblMetazoa"/>
        </authorList>
    </citation>
    <scope>IDENTIFICATION</scope>
</reference>
<evidence type="ECO:0000313" key="3">
    <source>
        <dbReference type="EMBL" id="ELU06046.1"/>
    </source>
</evidence>
<evidence type="ECO:0000259" key="2">
    <source>
        <dbReference type="PROSITE" id="PS51406"/>
    </source>
</evidence>
<dbReference type="Proteomes" id="UP000014760">
    <property type="component" value="Unassembled WGS sequence"/>
</dbReference>
<dbReference type="Gene3D" id="3.90.215.10">
    <property type="entry name" value="Gamma Fibrinogen, chain A, domain 1"/>
    <property type="match status" value="1"/>
</dbReference>
<dbReference type="HOGENOM" id="CLU_038628_6_2_1"/>
<reference evidence="3 5" key="2">
    <citation type="journal article" date="2013" name="Nature">
        <title>Insights into bilaterian evolution from three spiralian genomes.</title>
        <authorList>
            <person name="Simakov O."/>
            <person name="Marletaz F."/>
            <person name="Cho S.J."/>
            <person name="Edsinger-Gonzales E."/>
            <person name="Havlak P."/>
            <person name="Hellsten U."/>
            <person name="Kuo D.H."/>
            <person name="Larsson T."/>
            <person name="Lv J."/>
            <person name="Arendt D."/>
            <person name="Savage R."/>
            <person name="Osoegawa K."/>
            <person name="de Jong P."/>
            <person name="Grimwood J."/>
            <person name="Chapman J.A."/>
            <person name="Shapiro H."/>
            <person name="Aerts A."/>
            <person name="Otillar R.P."/>
            <person name="Terry A.Y."/>
            <person name="Boore J.L."/>
            <person name="Grigoriev I.V."/>
            <person name="Lindberg D.R."/>
            <person name="Seaver E.C."/>
            <person name="Weisblat D.A."/>
            <person name="Putnam N.H."/>
            <person name="Rokhsar D.S."/>
        </authorList>
    </citation>
    <scope>NUCLEOTIDE SEQUENCE</scope>
    <source>
        <strain evidence="3 5">I ESC-2004</strain>
    </source>
</reference>
<dbReference type="EMBL" id="KB300985">
    <property type="protein sequence ID" value="ELU06046.1"/>
    <property type="molecule type" value="Genomic_DNA"/>
</dbReference>
<accession>R7URP4</accession>
<dbReference type="FunCoup" id="R7URP4">
    <property type="interactions" value="49"/>
</dbReference>
<evidence type="ECO:0000313" key="5">
    <source>
        <dbReference type="Proteomes" id="UP000014760"/>
    </source>
</evidence>
<dbReference type="STRING" id="283909.R7URP4"/>
<dbReference type="InterPro" id="IPR050373">
    <property type="entry name" value="Fibrinogen_C-term_domain"/>
</dbReference>
<gene>
    <name evidence="3" type="ORF">CAPTEDRAFT_188573</name>
</gene>
<dbReference type="Pfam" id="PF00147">
    <property type="entry name" value="Fibrinogen_C"/>
    <property type="match status" value="1"/>
</dbReference>